<evidence type="ECO:0000313" key="2">
    <source>
        <dbReference type="Proteomes" id="UP000297244"/>
    </source>
</evidence>
<dbReference type="Proteomes" id="UP000297244">
    <property type="component" value="Unassembled WGS sequence"/>
</dbReference>
<feature type="non-terminal residue" evidence="1">
    <location>
        <position position="48"/>
    </location>
</feature>
<protein>
    <submittedName>
        <fullName evidence="1">IS630 family transposase</fullName>
    </submittedName>
</protein>
<gene>
    <name evidence="1" type="ORF">E0489_12375</name>
</gene>
<sequence length="48" mass="5635">MPQVARHLTLRELERRYKKAKDPVEKTRFQAVYHAAKGLSAREIARIT</sequence>
<dbReference type="EMBL" id="SKBL01000033">
    <property type="protein sequence ID" value="TFU14447.1"/>
    <property type="molecule type" value="Genomic_DNA"/>
</dbReference>
<proteinExistence type="predicted"/>
<comment type="caution">
    <text evidence="1">The sequence shown here is derived from an EMBL/GenBank/DDBJ whole genome shotgun (WGS) entry which is preliminary data.</text>
</comment>
<evidence type="ECO:0000313" key="1">
    <source>
        <dbReference type="EMBL" id="TFU14447.1"/>
    </source>
</evidence>
<reference evidence="1 2" key="1">
    <citation type="submission" date="2019-03" db="EMBL/GenBank/DDBJ databases">
        <title>Thermus tengchongensis species for the arsenic transformation mechanism.</title>
        <authorList>
            <person name="Yuan G.C."/>
        </authorList>
    </citation>
    <scope>NUCLEOTIDE SEQUENCE [LARGE SCALE GENOMIC DNA]</scope>
    <source>
        <strain evidence="1 2">15Y</strain>
    </source>
</reference>
<keyword evidence="2" id="KW-1185">Reference proteome</keyword>
<name>A0ABY2K3G2_9DEIN</name>
<accession>A0ABY2K3G2</accession>
<organism evidence="1 2">
    <name type="scientific">Thermus tengchongensis</name>
    <dbReference type="NCBI Taxonomy" id="1214928"/>
    <lineage>
        <taxon>Bacteria</taxon>
        <taxon>Thermotogati</taxon>
        <taxon>Deinococcota</taxon>
        <taxon>Deinococci</taxon>
        <taxon>Thermales</taxon>
        <taxon>Thermaceae</taxon>
        <taxon>Thermus</taxon>
    </lineage>
</organism>